<dbReference type="SMART" id="SM00829">
    <property type="entry name" value="PKS_ER"/>
    <property type="match status" value="1"/>
</dbReference>
<dbReference type="Gene3D" id="3.90.180.10">
    <property type="entry name" value="Medium-chain alcohol dehydrogenases, catalytic domain"/>
    <property type="match status" value="1"/>
</dbReference>
<dbReference type="SUPFAM" id="SSF50129">
    <property type="entry name" value="GroES-like"/>
    <property type="match status" value="1"/>
</dbReference>
<evidence type="ECO:0000256" key="1">
    <source>
        <dbReference type="ARBA" id="ARBA00001947"/>
    </source>
</evidence>
<evidence type="ECO:0000256" key="3">
    <source>
        <dbReference type="ARBA" id="ARBA00022833"/>
    </source>
</evidence>
<dbReference type="GO" id="GO:0008270">
    <property type="term" value="F:zinc ion binding"/>
    <property type="evidence" value="ECO:0007669"/>
    <property type="project" value="InterPro"/>
</dbReference>
<dbReference type="FunFam" id="3.40.50.720:FF:000022">
    <property type="entry name" value="Cinnamyl alcohol dehydrogenase"/>
    <property type="match status" value="1"/>
</dbReference>
<dbReference type="SUPFAM" id="SSF51735">
    <property type="entry name" value="NAD(P)-binding Rossmann-fold domains"/>
    <property type="match status" value="1"/>
</dbReference>
<dbReference type="CDD" id="cd05283">
    <property type="entry name" value="CAD1"/>
    <property type="match status" value="1"/>
</dbReference>
<evidence type="ECO:0000256" key="5">
    <source>
        <dbReference type="RuleBase" id="RU361277"/>
    </source>
</evidence>
<dbReference type="InterPro" id="IPR020843">
    <property type="entry name" value="ER"/>
</dbReference>
<organism evidence="7 8">
    <name type="scientific">Sphingobium fuliginis (strain ATCC 27551)</name>
    <dbReference type="NCBI Taxonomy" id="336203"/>
    <lineage>
        <taxon>Bacteria</taxon>
        <taxon>Pseudomonadati</taxon>
        <taxon>Pseudomonadota</taxon>
        <taxon>Alphaproteobacteria</taxon>
        <taxon>Sphingomonadales</taxon>
        <taxon>Sphingomonadaceae</taxon>
        <taxon>Sphingobium</taxon>
    </lineage>
</organism>
<keyword evidence="4 7" id="KW-0560">Oxidoreductase</keyword>
<dbReference type="PROSITE" id="PS00065">
    <property type="entry name" value="D_2_HYDROXYACID_DH_1"/>
    <property type="match status" value="1"/>
</dbReference>
<dbReference type="EMBL" id="BEWI01000031">
    <property type="protein sequence ID" value="GAY21723.1"/>
    <property type="molecule type" value="Genomic_DNA"/>
</dbReference>
<gene>
    <name evidence="7" type="ORF">SFOMI_2275</name>
</gene>
<dbReference type="GO" id="GO:0008106">
    <property type="term" value="F:alcohol dehydrogenase (NADP+) activity"/>
    <property type="evidence" value="ECO:0007669"/>
    <property type="project" value="UniProtKB-ARBA"/>
</dbReference>
<evidence type="ECO:0000313" key="8">
    <source>
        <dbReference type="Proteomes" id="UP000221538"/>
    </source>
</evidence>
<feature type="domain" description="Enoyl reductase (ER)" evidence="6">
    <location>
        <begin position="13"/>
        <end position="349"/>
    </location>
</feature>
<dbReference type="InterPro" id="IPR013154">
    <property type="entry name" value="ADH-like_N"/>
</dbReference>
<dbReference type="InterPro" id="IPR013149">
    <property type="entry name" value="ADH-like_C"/>
</dbReference>
<accession>A0A292ZFX4</accession>
<name>A0A292ZFX4_SPHSA</name>
<dbReference type="Pfam" id="PF00107">
    <property type="entry name" value="ADH_zinc_N"/>
    <property type="match status" value="1"/>
</dbReference>
<keyword evidence="2 5" id="KW-0479">Metal-binding</keyword>
<dbReference type="PANTHER" id="PTHR42683">
    <property type="entry name" value="ALDEHYDE REDUCTASE"/>
    <property type="match status" value="1"/>
</dbReference>
<dbReference type="PROSITE" id="PS00059">
    <property type="entry name" value="ADH_ZINC"/>
    <property type="match status" value="1"/>
</dbReference>
<evidence type="ECO:0000259" key="6">
    <source>
        <dbReference type="SMART" id="SM00829"/>
    </source>
</evidence>
<reference evidence="7 8" key="1">
    <citation type="journal article" date="2013" name="Biodegradation">
        <title>Occurrence of 4-tert-butylphenol (4-t-BP) biodegradation in an aquatic sample caused by the presence of Spirodela polyrrhiza and isolation of a 4-t-BP-utilizing bacterium.</title>
        <authorList>
            <person name="Ogata Y."/>
            <person name="Toyama T."/>
            <person name="Yu N."/>
            <person name="Wang X."/>
            <person name="Sei K."/>
            <person name="Ike M."/>
        </authorList>
    </citation>
    <scope>NUCLEOTIDE SEQUENCE [LARGE SCALE GENOMIC DNA]</scope>
    <source>
        <strain evidence="7 8">OMI</strain>
    </source>
</reference>
<comment type="similarity">
    <text evidence="5">Belongs to the zinc-containing alcohol dehydrogenase family.</text>
</comment>
<dbReference type="GO" id="GO:0004022">
    <property type="term" value="F:alcohol dehydrogenase (NAD+) activity"/>
    <property type="evidence" value="ECO:0007669"/>
    <property type="project" value="UniProtKB-EC"/>
</dbReference>
<dbReference type="InterPro" id="IPR047109">
    <property type="entry name" value="CAD-like"/>
</dbReference>
<dbReference type="EC" id="1.1.1.1" evidence="7"/>
<dbReference type="InterPro" id="IPR011032">
    <property type="entry name" value="GroES-like_sf"/>
</dbReference>
<dbReference type="Gene3D" id="3.40.50.720">
    <property type="entry name" value="NAD(P)-binding Rossmann-like Domain"/>
    <property type="match status" value="1"/>
</dbReference>
<dbReference type="Pfam" id="PF08240">
    <property type="entry name" value="ADH_N"/>
    <property type="match status" value="1"/>
</dbReference>
<comment type="caution">
    <text evidence="7">The sequence shown here is derived from an EMBL/GenBank/DDBJ whole genome shotgun (WGS) entry which is preliminary data.</text>
</comment>
<dbReference type="Proteomes" id="UP000221538">
    <property type="component" value="Unassembled WGS sequence"/>
</dbReference>
<evidence type="ECO:0000256" key="4">
    <source>
        <dbReference type="ARBA" id="ARBA00023002"/>
    </source>
</evidence>
<evidence type="ECO:0000313" key="7">
    <source>
        <dbReference type="EMBL" id="GAY21723.1"/>
    </source>
</evidence>
<comment type="cofactor">
    <cofactor evidence="1 5">
        <name>Zn(2+)</name>
        <dbReference type="ChEBI" id="CHEBI:29105"/>
    </cofactor>
</comment>
<dbReference type="InterPro" id="IPR002328">
    <property type="entry name" value="ADH_Zn_CS"/>
</dbReference>
<keyword evidence="3 5" id="KW-0862">Zinc</keyword>
<evidence type="ECO:0000256" key="2">
    <source>
        <dbReference type="ARBA" id="ARBA00022723"/>
    </source>
</evidence>
<sequence length="357" mass="37869">MKEEPIMIVKAYGAHAADKPLEPIDIERRPAGEHDVQIAIAYCGVCHSDLHQVRSEWSGTLYPCVPGHEIVGHVTAVGNGVTRFKVGDTVGVGCMVDSCQHCSACDEGLEQYCENGFVGTYNGPTPDAPGHTFGGYSQSITVSEKFVLKINHPADQLAAVAPLLCAGITTYSPLRHWNAGPGKKVGIVGIGGLGHMGVKLAHAMGAHVVAFTTSESKRQDALDLGADEVIISRDPDQMAAHGGSFDFILNTVAASHDLDAFTTLLKRDGTMCLVGVPEHPHPSPSVGVLIFGRKSIAGSLIGGIAETQEMLDFCAEKGITADIEMIAMQDIETAYDRMQKSDVKYRFVIDSASLAAA</sequence>
<protein>
    <submittedName>
        <fullName evidence="7">Alcohol dehydrogenase</fullName>
        <ecNumber evidence="7">1.1.1.1</ecNumber>
    </submittedName>
</protein>
<proteinExistence type="inferred from homology"/>
<reference evidence="7 8" key="2">
    <citation type="journal article" date="2013" name="Environ. Sci. Technol.">
        <title>The 4-tert-butylphenol-utilizing bacterium Sphingobium fuliginis OMI can degrade bisphenols via phenolic ring hydroxylation and meta-cleavage pathway.</title>
        <authorList>
            <person name="Ogata Y."/>
            <person name="Goda S."/>
            <person name="Toyama T."/>
            <person name="Sei K."/>
            <person name="Ike M."/>
        </authorList>
    </citation>
    <scope>NUCLEOTIDE SEQUENCE [LARGE SCALE GENOMIC DNA]</scope>
    <source>
        <strain evidence="7 8">OMI</strain>
    </source>
</reference>
<dbReference type="AlphaFoldDB" id="A0A292ZFX4"/>
<dbReference type="InterPro" id="IPR036291">
    <property type="entry name" value="NAD(P)-bd_dom_sf"/>
</dbReference>
<dbReference type="InterPro" id="IPR029752">
    <property type="entry name" value="D-isomer_DH_CS1"/>
</dbReference>